<reference evidence="1" key="1">
    <citation type="submission" date="2014-01" db="EMBL/GenBank/DDBJ databases">
        <title>Draft genome sequence of highly nematicidal Bacillus thuringiensis DB27.</title>
        <authorList>
            <person name="Iatsenko I."/>
            <person name="Pickard D."/>
            <person name="Corton C."/>
            <person name="Dougan G."/>
            <person name="Sommer R.J."/>
        </authorList>
    </citation>
    <scope>NUCLEOTIDE SEQUENCE [LARGE SCALE GENOMIC DNA]</scope>
    <source>
        <strain evidence="1">DB27</strain>
    </source>
</reference>
<name>W8Y7R7_BACTU</name>
<proteinExistence type="predicted"/>
<dbReference type="AlphaFoldDB" id="W8Y7R7"/>
<protein>
    <submittedName>
        <fullName evidence="1">Uncharacterized protein</fullName>
    </submittedName>
</protein>
<organism evidence="1">
    <name type="scientific">Bacillus thuringiensis DB27</name>
    <dbReference type="NCBI Taxonomy" id="1431339"/>
    <lineage>
        <taxon>Bacteria</taxon>
        <taxon>Bacillati</taxon>
        <taxon>Bacillota</taxon>
        <taxon>Bacilli</taxon>
        <taxon>Bacillales</taxon>
        <taxon>Bacillaceae</taxon>
        <taxon>Bacillus</taxon>
        <taxon>Bacillus cereus group</taxon>
    </lineage>
</organism>
<accession>W8Y7R7</accession>
<dbReference type="EMBL" id="HG810016">
    <property type="protein sequence ID" value="CDN34742.1"/>
    <property type="molecule type" value="Genomic_DNA"/>
</dbReference>
<sequence length="46" mass="5633">MLMTKYEILREFIKFLDEITNHEQQIDEHIDCMFESITLLQDEESI</sequence>
<reference evidence="1" key="2">
    <citation type="submission" date="2014-01" db="EMBL/GenBank/DDBJ databases">
        <authorList>
            <person name="Aslett M."/>
        </authorList>
    </citation>
    <scope>NUCLEOTIDE SEQUENCE [LARGE SCALE GENOMIC DNA]</scope>
    <source>
        <strain evidence="1">DB27</strain>
    </source>
</reference>
<dbReference type="HOGENOM" id="CLU_3212010_0_0_9"/>
<gene>
    <name evidence="1" type="ORF">BTDB27_001084</name>
</gene>
<dbReference type="Proteomes" id="UP000030682">
    <property type="component" value="Unassembled WGS sequence"/>
</dbReference>
<evidence type="ECO:0000313" key="1">
    <source>
        <dbReference type="EMBL" id="CDN34742.1"/>
    </source>
</evidence>